<dbReference type="GO" id="GO:0005794">
    <property type="term" value="C:Golgi apparatus"/>
    <property type="evidence" value="ECO:0007669"/>
    <property type="project" value="TreeGrafter"/>
</dbReference>
<keyword evidence="5 10" id="KW-1133">Transmembrane helix</keyword>
<evidence type="ECO:0000256" key="1">
    <source>
        <dbReference type="ARBA" id="ARBA00004127"/>
    </source>
</evidence>
<protein>
    <recommendedName>
        <fullName evidence="10">Palmitoyltransferase</fullName>
        <ecNumber evidence="10">2.3.1.225</ecNumber>
    </recommendedName>
</protein>
<evidence type="ECO:0000259" key="11">
    <source>
        <dbReference type="Pfam" id="PF01529"/>
    </source>
</evidence>
<dbReference type="InterPro" id="IPR039859">
    <property type="entry name" value="PFA4/ZDH16/20/ERF2-like"/>
</dbReference>
<dbReference type="InterPro" id="IPR001594">
    <property type="entry name" value="Palmitoyltrfase_DHHC"/>
</dbReference>
<dbReference type="PROSITE" id="PS50216">
    <property type="entry name" value="DHHC"/>
    <property type="match status" value="1"/>
</dbReference>
<keyword evidence="3 10" id="KW-0808">Transferase</keyword>
<feature type="transmembrane region" description="Helical" evidence="10">
    <location>
        <begin position="162"/>
        <end position="184"/>
    </location>
</feature>
<comment type="subcellular location">
    <subcellularLocation>
        <location evidence="1">Endomembrane system</location>
        <topology evidence="1">Multi-pass membrane protein</topology>
    </subcellularLocation>
</comment>
<dbReference type="Pfam" id="PF01529">
    <property type="entry name" value="DHHC"/>
    <property type="match status" value="1"/>
</dbReference>
<dbReference type="PANTHER" id="PTHR22883:SF301">
    <property type="entry name" value="PALMITOYLTRANSFERASE ZDHHC12"/>
    <property type="match status" value="1"/>
</dbReference>
<comment type="catalytic activity">
    <reaction evidence="10">
        <text>L-cysteinyl-[protein] + hexadecanoyl-CoA = S-hexadecanoyl-L-cysteinyl-[protein] + CoA</text>
        <dbReference type="Rhea" id="RHEA:36683"/>
        <dbReference type="Rhea" id="RHEA-COMP:10131"/>
        <dbReference type="Rhea" id="RHEA-COMP:11032"/>
        <dbReference type="ChEBI" id="CHEBI:29950"/>
        <dbReference type="ChEBI" id="CHEBI:57287"/>
        <dbReference type="ChEBI" id="CHEBI:57379"/>
        <dbReference type="ChEBI" id="CHEBI:74151"/>
        <dbReference type="EC" id="2.3.1.225"/>
    </reaction>
</comment>
<evidence type="ECO:0000256" key="6">
    <source>
        <dbReference type="ARBA" id="ARBA00023136"/>
    </source>
</evidence>
<evidence type="ECO:0000256" key="7">
    <source>
        <dbReference type="ARBA" id="ARBA00023139"/>
    </source>
</evidence>
<comment type="caution">
    <text evidence="12">The sequence shown here is derived from an EMBL/GenBank/DDBJ whole genome shotgun (WGS) entry which is preliminary data.</text>
</comment>
<name>A0A8J6BAQ6_9EUKA</name>
<dbReference type="GO" id="GO:0006612">
    <property type="term" value="P:protein targeting to membrane"/>
    <property type="evidence" value="ECO:0007669"/>
    <property type="project" value="TreeGrafter"/>
</dbReference>
<feature type="transmembrane region" description="Helical" evidence="10">
    <location>
        <begin position="42"/>
        <end position="62"/>
    </location>
</feature>
<keyword evidence="8" id="KW-0449">Lipoprotein</keyword>
<comment type="similarity">
    <text evidence="2 10">Belongs to the DHHC palmitoyltransferase family.</text>
</comment>
<organism evidence="12 13">
    <name type="scientific">Carpediemonas membranifera</name>
    <dbReference type="NCBI Taxonomy" id="201153"/>
    <lineage>
        <taxon>Eukaryota</taxon>
        <taxon>Metamonada</taxon>
        <taxon>Carpediemonas-like organisms</taxon>
        <taxon>Carpediemonas</taxon>
    </lineage>
</organism>
<dbReference type="EC" id="2.3.1.225" evidence="10"/>
<dbReference type="OrthoDB" id="331948at2759"/>
<evidence type="ECO:0000256" key="9">
    <source>
        <dbReference type="ARBA" id="ARBA00023315"/>
    </source>
</evidence>
<evidence type="ECO:0000313" key="12">
    <source>
        <dbReference type="EMBL" id="KAG9396317.1"/>
    </source>
</evidence>
<keyword evidence="4 10" id="KW-0812">Transmembrane</keyword>
<keyword evidence="7" id="KW-0564">Palmitate</keyword>
<feature type="transmembrane region" description="Helical" evidence="10">
    <location>
        <begin position="12"/>
        <end position="36"/>
    </location>
</feature>
<dbReference type="EMBL" id="JAHDYR010000006">
    <property type="protein sequence ID" value="KAG9396317.1"/>
    <property type="molecule type" value="Genomic_DNA"/>
</dbReference>
<evidence type="ECO:0000256" key="5">
    <source>
        <dbReference type="ARBA" id="ARBA00022989"/>
    </source>
</evidence>
<dbReference type="Proteomes" id="UP000717585">
    <property type="component" value="Unassembled WGS sequence"/>
</dbReference>
<keyword evidence="6 10" id="KW-0472">Membrane</keyword>
<dbReference type="GO" id="GO:0019706">
    <property type="term" value="F:protein-cysteine S-palmitoyltransferase activity"/>
    <property type="evidence" value="ECO:0007669"/>
    <property type="project" value="UniProtKB-EC"/>
</dbReference>
<evidence type="ECO:0000313" key="13">
    <source>
        <dbReference type="Proteomes" id="UP000717585"/>
    </source>
</evidence>
<evidence type="ECO:0000256" key="10">
    <source>
        <dbReference type="RuleBase" id="RU079119"/>
    </source>
</evidence>
<evidence type="ECO:0000256" key="8">
    <source>
        <dbReference type="ARBA" id="ARBA00023288"/>
    </source>
</evidence>
<evidence type="ECO:0000256" key="2">
    <source>
        <dbReference type="ARBA" id="ARBA00008574"/>
    </source>
</evidence>
<feature type="domain" description="Palmitoyltransferase DHHC" evidence="11">
    <location>
        <begin position="81"/>
        <end position="200"/>
    </location>
</feature>
<sequence>MGGRSDALDGAFVIVFDMCVFGGIVLLLTEISSLVYLLNHPLFIVLFICYLSSSFLTAALHYRVVHSNPGILAPLQSLQGTPCPHCAAPTLVRSHHCKSCGCVARFDHHCFWVNNCIGEGNHARFLLFLWAGSAFIILQVLVDNVILASKPAQESNFIEIHIILLAQMLCTVVVGFFLLGLTAFHTYLAATGLTTYEVLKADTIPYMTLGMPFFEGPGPTLVRFFTMDRSWPSTWTPRRYEGAVSDVMRVVMKVVDNEYYSCC</sequence>
<dbReference type="AlphaFoldDB" id="A0A8J6BAQ6"/>
<gene>
    <name evidence="12" type="ORF">J8273_2048</name>
</gene>
<accession>A0A8J6BAQ6</accession>
<keyword evidence="13" id="KW-1185">Reference proteome</keyword>
<evidence type="ECO:0000256" key="3">
    <source>
        <dbReference type="ARBA" id="ARBA00022679"/>
    </source>
</evidence>
<dbReference type="PANTHER" id="PTHR22883">
    <property type="entry name" value="ZINC FINGER DHHC DOMAIN CONTAINING PROTEIN"/>
    <property type="match status" value="1"/>
</dbReference>
<evidence type="ECO:0000256" key="4">
    <source>
        <dbReference type="ARBA" id="ARBA00022692"/>
    </source>
</evidence>
<reference evidence="12" key="1">
    <citation type="submission" date="2021-05" db="EMBL/GenBank/DDBJ databases">
        <title>A free-living protist that lacks canonical eukaryotic 1 DNA replication and segregation systems.</title>
        <authorList>
            <person name="Salas-Leiva D.E."/>
            <person name="Tromer E.C."/>
            <person name="Curtis B.A."/>
            <person name="Jerlstrom-Hultqvist J."/>
            <person name="Kolisko M."/>
            <person name="Yi Z."/>
            <person name="Salas-Leiva J.S."/>
            <person name="Gallot-Lavallee L."/>
            <person name="Kops G.J.P.L."/>
            <person name="Archibald J.M."/>
            <person name="Simpson A.G.B."/>
            <person name="Roger A.J."/>
        </authorList>
    </citation>
    <scope>NUCLEOTIDE SEQUENCE</scope>
    <source>
        <strain evidence="12">BICM</strain>
    </source>
</reference>
<dbReference type="GO" id="GO:0005783">
    <property type="term" value="C:endoplasmic reticulum"/>
    <property type="evidence" value="ECO:0007669"/>
    <property type="project" value="TreeGrafter"/>
</dbReference>
<comment type="domain">
    <text evidence="10">The DHHC domain is required for palmitoyltransferase activity.</text>
</comment>
<keyword evidence="9 10" id="KW-0012">Acyltransferase</keyword>
<feature type="transmembrane region" description="Helical" evidence="10">
    <location>
        <begin position="125"/>
        <end position="142"/>
    </location>
</feature>
<proteinExistence type="inferred from homology"/>